<keyword evidence="2" id="KW-0472">Membrane</keyword>
<evidence type="ECO:0000313" key="5">
    <source>
        <dbReference type="Proteomes" id="UP001165122"/>
    </source>
</evidence>
<feature type="region of interest" description="Disordered" evidence="1">
    <location>
        <begin position="20"/>
        <end position="45"/>
    </location>
</feature>
<proteinExistence type="predicted"/>
<keyword evidence="3" id="KW-0732">Signal</keyword>
<organism evidence="4 5">
    <name type="scientific">Triparma laevis f. longispina</name>
    <dbReference type="NCBI Taxonomy" id="1714387"/>
    <lineage>
        <taxon>Eukaryota</taxon>
        <taxon>Sar</taxon>
        <taxon>Stramenopiles</taxon>
        <taxon>Ochrophyta</taxon>
        <taxon>Bolidophyceae</taxon>
        <taxon>Parmales</taxon>
        <taxon>Triparmaceae</taxon>
        <taxon>Triparma</taxon>
    </lineage>
</organism>
<accession>A0A9W7CKE4</accession>
<evidence type="ECO:0000313" key="4">
    <source>
        <dbReference type="EMBL" id="GMI07320.1"/>
    </source>
</evidence>
<feature type="compositionally biased region" description="Pro residues" evidence="1">
    <location>
        <begin position="34"/>
        <end position="43"/>
    </location>
</feature>
<dbReference type="Proteomes" id="UP001165122">
    <property type="component" value="Unassembled WGS sequence"/>
</dbReference>
<feature type="transmembrane region" description="Helical" evidence="2">
    <location>
        <begin position="240"/>
        <end position="261"/>
    </location>
</feature>
<name>A0A9W7CKE4_9STRA</name>
<keyword evidence="5" id="KW-1185">Reference proteome</keyword>
<feature type="signal peptide" evidence="3">
    <location>
        <begin position="1"/>
        <end position="18"/>
    </location>
</feature>
<evidence type="ECO:0000256" key="1">
    <source>
        <dbReference type="SAM" id="MobiDB-lite"/>
    </source>
</evidence>
<dbReference type="EMBL" id="BRXW01000111">
    <property type="protein sequence ID" value="GMI07320.1"/>
    <property type="molecule type" value="Genomic_DNA"/>
</dbReference>
<protein>
    <submittedName>
        <fullName evidence="4">Uncharacterized protein</fullName>
    </submittedName>
</protein>
<keyword evidence="2" id="KW-0812">Transmembrane</keyword>
<gene>
    <name evidence="4" type="ORF">TrLO_g7522</name>
</gene>
<feature type="chain" id="PRO_5040748959" evidence="3">
    <location>
        <begin position="19"/>
        <end position="262"/>
    </location>
</feature>
<keyword evidence="2" id="KW-1133">Transmembrane helix</keyword>
<sequence length="262" mass="26757">MNFLTFTLLLSLGLLVSSTPSPTQTPAPTATSPPTSPPTPRPTPSCDAELTNLSDCLNDGIADGTCLPAVTDLGGCLIAGTYAACDNVTPNNSHWNPASKTCFIQCPNFNNGGYGILCSSPASAPTLSPAAEVACSSETDLLGNCIIGSGGVEYGSCAPLVTNLALCYIAGSDVCGGYPDFPNNYVFREWDGTCFIQCPQWNNGNYGVLCSDTPSLPPSTTSPTSPTMTKSPTAMPTGSAATGIVSVLIGLGGVGVAAWFMF</sequence>
<dbReference type="AlphaFoldDB" id="A0A9W7CKE4"/>
<comment type="caution">
    <text evidence="4">The sequence shown here is derived from an EMBL/GenBank/DDBJ whole genome shotgun (WGS) entry which is preliminary data.</text>
</comment>
<evidence type="ECO:0000256" key="3">
    <source>
        <dbReference type="SAM" id="SignalP"/>
    </source>
</evidence>
<feature type="compositionally biased region" description="Low complexity" evidence="1">
    <location>
        <begin position="20"/>
        <end position="33"/>
    </location>
</feature>
<evidence type="ECO:0000256" key="2">
    <source>
        <dbReference type="SAM" id="Phobius"/>
    </source>
</evidence>
<reference evidence="5" key="1">
    <citation type="journal article" date="2023" name="Commun. Biol.">
        <title>Genome analysis of Parmales, the sister group of diatoms, reveals the evolutionary specialization of diatoms from phago-mixotrophs to photoautotrophs.</title>
        <authorList>
            <person name="Ban H."/>
            <person name="Sato S."/>
            <person name="Yoshikawa S."/>
            <person name="Yamada K."/>
            <person name="Nakamura Y."/>
            <person name="Ichinomiya M."/>
            <person name="Sato N."/>
            <person name="Blanc-Mathieu R."/>
            <person name="Endo H."/>
            <person name="Kuwata A."/>
            <person name="Ogata H."/>
        </authorList>
    </citation>
    <scope>NUCLEOTIDE SEQUENCE [LARGE SCALE GENOMIC DNA]</scope>
    <source>
        <strain evidence="5">NIES 3700</strain>
    </source>
</reference>